<accession>A0A0M3KBD9</accession>
<dbReference type="InterPro" id="IPR056532">
    <property type="entry name" value="KIF21A/B_hel_2"/>
</dbReference>
<evidence type="ECO:0000256" key="3">
    <source>
        <dbReference type="ARBA" id="ARBA00023054"/>
    </source>
</evidence>
<sequence>LSLRIAATEAERDRVLSEMATKNASKLDSEHVKKIREDYERKLNEMRTEFKKLQSVEREHRKMQARQAMEQQQLMKLRGELSDMKKLKVELMQKIKEEAKKAKASELAHSKRVAGLEKESRLIRFNRITRTGRGGFEPTNSASNLSSSAASNRTSAAARQAMPRTAAARARLQMGRASGIAPFSAKNAKNKWLTIEKNICRRITQRQSVTKMEEELERRMNERHALIDEIQHLEQRFIATKDLSERDLIGEQIDGCQDKMGYLQDQITELQNTIASVDSDSTKACFDYFQKLFLLHIVIFSHRNIKMVSQAFSKLFSIYRISENVEKISLMNAGIIPRMLSLLLESYNFSSRI</sequence>
<evidence type="ECO:0000313" key="6">
    <source>
        <dbReference type="WBParaSite" id="ASIM_0001828601-mRNA-1"/>
    </source>
</evidence>
<dbReference type="GO" id="GO:0005875">
    <property type="term" value="C:microtubule associated complex"/>
    <property type="evidence" value="ECO:0007669"/>
    <property type="project" value="TreeGrafter"/>
</dbReference>
<dbReference type="WBParaSite" id="ASIM_0001828601-mRNA-1">
    <property type="protein sequence ID" value="ASIM_0001828601-mRNA-1"/>
    <property type="gene ID" value="ASIM_0001828601"/>
</dbReference>
<organism evidence="6">
    <name type="scientific">Anisakis simplex</name>
    <name type="common">Herring worm</name>
    <dbReference type="NCBI Taxonomy" id="6269"/>
    <lineage>
        <taxon>Eukaryota</taxon>
        <taxon>Metazoa</taxon>
        <taxon>Ecdysozoa</taxon>
        <taxon>Nematoda</taxon>
        <taxon>Chromadorea</taxon>
        <taxon>Rhabditida</taxon>
        <taxon>Spirurina</taxon>
        <taxon>Ascaridomorpha</taxon>
        <taxon>Ascaridoidea</taxon>
        <taxon>Anisakidae</taxon>
        <taxon>Anisakis</taxon>
        <taxon>Anisakis simplex complex</taxon>
    </lineage>
</organism>
<dbReference type="Pfam" id="PF25764">
    <property type="entry name" value="KIF21A_4th"/>
    <property type="match status" value="1"/>
</dbReference>
<reference evidence="6" key="1">
    <citation type="submission" date="2017-02" db="UniProtKB">
        <authorList>
            <consortium name="WormBaseParasite"/>
        </authorList>
    </citation>
    <scope>IDENTIFICATION</scope>
</reference>
<feature type="domain" description="KIF21A/B second helical" evidence="5">
    <location>
        <begin position="183"/>
        <end position="281"/>
    </location>
</feature>
<dbReference type="AlphaFoldDB" id="A0A0M3KBD9"/>
<dbReference type="GO" id="GO:0005874">
    <property type="term" value="C:microtubule"/>
    <property type="evidence" value="ECO:0007669"/>
    <property type="project" value="UniProtKB-KW"/>
</dbReference>
<evidence type="ECO:0000256" key="1">
    <source>
        <dbReference type="ARBA" id="ARBA00022490"/>
    </source>
</evidence>
<dbReference type="PANTHER" id="PTHR47969">
    <property type="entry name" value="CHROMOSOME-ASSOCIATED KINESIN KIF4A-RELATED"/>
    <property type="match status" value="1"/>
</dbReference>
<name>A0A0M3KBD9_ANISI</name>
<keyword evidence="2" id="KW-0493">Microtubule</keyword>
<evidence type="ECO:0000256" key="4">
    <source>
        <dbReference type="SAM" id="Coils"/>
    </source>
</evidence>
<proteinExistence type="predicted"/>
<feature type="coiled-coil region" evidence="4">
    <location>
        <begin position="29"/>
        <end position="101"/>
    </location>
</feature>
<protein>
    <submittedName>
        <fullName evidence="6">Kif21, putative (inferred by orthology to a S. mansoni protein)</fullName>
    </submittedName>
</protein>
<dbReference type="Pfam" id="PF23203">
    <property type="entry name" value="KIF21A"/>
    <property type="match status" value="1"/>
</dbReference>
<evidence type="ECO:0000259" key="5">
    <source>
        <dbReference type="Pfam" id="PF23203"/>
    </source>
</evidence>
<dbReference type="GO" id="GO:0051231">
    <property type="term" value="P:spindle elongation"/>
    <property type="evidence" value="ECO:0007669"/>
    <property type="project" value="TreeGrafter"/>
</dbReference>
<keyword evidence="1" id="KW-0963">Cytoplasm</keyword>
<keyword evidence="3 4" id="KW-0175">Coiled coil</keyword>
<feature type="coiled-coil region" evidence="4">
    <location>
        <begin position="209"/>
        <end position="236"/>
    </location>
</feature>
<dbReference type="InterPro" id="IPR027640">
    <property type="entry name" value="Kinesin-like_fam"/>
</dbReference>
<dbReference type="GO" id="GO:0007052">
    <property type="term" value="P:mitotic spindle organization"/>
    <property type="evidence" value="ECO:0007669"/>
    <property type="project" value="TreeGrafter"/>
</dbReference>
<dbReference type="PANTHER" id="PTHR47969:SF28">
    <property type="entry name" value="KINESIN-LIKE PROTEIN KIF21B"/>
    <property type="match status" value="1"/>
</dbReference>
<dbReference type="GO" id="GO:0003777">
    <property type="term" value="F:microtubule motor activity"/>
    <property type="evidence" value="ECO:0007669"/>
    <property type="project" value="InterPro"/>
</dbReference>
<dbReference type="GO" id="GO:0007018">
    <property type="term" value="P:microtubule-based movement"/>
    <property type="evidence" value="ECO:0007669"/>
    <property type="project" value="InterPro"/>
</dbReference>
<evidence type="ECO:0000256" key="2">
    <source>
        <dbReference type="ARBA" id="ARBA00022701"/>
    </source>
</evidence>